<evidence type="ECO:0000256" key="1">
    <source>
        <dbReference type="SAM" id="SignalP"/>
    </source>
</evidence>
<evidence type="ECO:0000259" key="2">
    <source>
        <dbReference type="Pfam" id="PF12690"/>
    </source>
</evidence>
<dbReference type="InterPro" id="IPR020481">
    <property type="entry name" value="Intracell_prot_inh_BsuPI"/>
</dbReference>
<dbReference type="PROSITE" id="PS51257">
    <property type="entry name" value="PROKAR_LIPOPROTEIN"/>
    <property type="match status" value="1"/>
</dbReference>
<proteinExistence type="predicted"/>
<reference evidence="3 4" key="1">
    <citation type="submission" date="2021-01" db="EMBL/GenBank/DDBJ databases">
        <title>Genomic Encyclopedia of Type Strains, Phase IV (KMG-IV): sequencing the most valuable type-strain genomes for metagenomic binning, comparative biology and taxonomic classification.</title>
        <authorList>
            <person name="Goeker M."/>
        </authorList>
    </citation>
    <scope>NUCLEOTIDE SEQUENCE [LARGE SCALE GENOMIC DNA]</scope>
    <source>
        <strain evidence="3 4">DSM 28236</strain>
    </source>
</reference>
<organism evidence="3 4">
    <name type="scientific">Scopulibacillus daqui</name>
    <dbReference type="NCBI Taxonomy" id="1469162"/>
    <lineage>
        <taxon>Bacteria</taxon>
        <taxon>Bacillati</taxon>
        <taxon>Bacillota</taxon>
        <taxon>Bacilli</taxon>
        <taxon>Bacillales</taxon>
        <taxon>Sporolactobacillaceae</taxon>
        <taxon>Scopulibacillus</taxon>
    </lineage>
</organism>
<evidence type="ECO:0000313" key="3">
    <source>
        <dbReference type="EMBL" id="MBM7645197.1"/>
    </source>
</evidence>
<dbReference type="RefSeq" id="WP_205003124.1">
    <property type="nucleotide sequence ID" value="NZ_JAFBER010000006.1"/>
</dbReference>
<sequence length="151" mass="17297">MKKFIFLLLLCLLSILTVGCQNAKQHEEREKPVNGNTSDGRIETRLAYEQKDHKVSFKFQVKNQTGHAVTYHFPTTQRYDFKIKDTSGKVVKHFSEGRFFGQMTGTLTLEHGETKAFETEVSDLKPGQYTITFWLTAAESQPSTTINFKVK</sequence>
<accession>A0ABS2PYU6</accession>
<keyword evidence="4" id="KW-1185">Reference proteome</keyword>
<keyword evidence="1" id="KW-0732">Signal</keyword>
<dbReference type="Gene3D" id="2.60.40.2360">
    <property type="entry name" value="Intracellular proteinase inhibitor BsuPI"/>
    <property type="match status" value="1"/>
</dbReference>
<dbReference type="Pfam" id="PF12690">
    <property type="entry name" value="BsuPI"/>
    <property type="match status" value="1"/>
</dbReference>
<dbReference type="EMBL" id="JAFBER010000006">
    <property type="protein sequence ID" value="MBM7645197.1"/>
    <property type="molecule type" value="Genomic_DNA"/>
</dbReference>
<dbReference type="Proteomes" id="UP000808914">
    <property type="component" value="Unassembled WGS sequence"/>
</dbReference>
<feature type="chain" id="PRO_5045598820" description="Intracellular proteinase inhibitor BsuPI domain-containing protein" evidence="1">
    <location>
        <begin position="24"/>
        <end position="151"/>
    </location>
</feature>
<gene>
    <name evidence="3" type="ORF">JOD45_001408</name>
</gene>
<protein>
    <recommendedName>
        <fullName evidence="2">Intracellular proteinase inhibitor BsuPI domain-containing protein</fullName>
    </recommendedName>
</protein>
<name>A0ABS2PYU6_9BACL</name>
<comment type="caution">
    <text evidence="3">The sequence shown here is derived from an EMBL/GenBank/DDBJ whole genome shotgun (WGS) entry which is preliminary data.</text>
</comment>
<evidence type="ECO:0000313" key="4">
    <source>
        <dbReference type="Proteomes" id="UP000808914"/>
    </source>
</evidence>
<feature type="domain" description="Intracellular proteinase inhibitor BsuPI" evidence="2">
    <location>
        <begin position="43"/>
        <end position="138"/>
    </location>
</feature>
<feature type="signal peptide" evidence="1">
    <location>
        <begin position="1"/>
        <end position="23"/>
    </location>
</feature>
<dbReference type="InterPro" id="IPR038144">
    <property type="entry name" value="IPI"/>
</dbReference>